<sequence>MPRSRKKLLMSCSGQFKAKLKDRKKERIYLSKKRVITLCGSGIASSTICAQKIKKYCQENGVDVEVQPLAFGQLEGAKAEADLIVSVTPGVKVDTDIPVISGVPFLTGVGQQEVLKKVIEILKKEDK</sequence>
<dbReference type="Proteomes" id="UP000287969">
    <property type="component" value="Chromosome"/>
</dbReference>
<dbReference type="Pfam" id="PF02302">
    <property type="entry name" value="PTS_IIB"/>
    <property type="match status" value="1"/>
</dbReference>
<dbReference type="OrthoDB" id="6505030at2"/>
<evidence type="ECO:0000313" key="3">
    <source>
        <dbReference type="EMBL" id="QAT60723.1"/>
    </source>
</evidence>
<keyword evidence="3" id="KW-0762">Sugar transport</keyword>
<gene>
    <name evidence="3" type="ORF">EQM13_03585</name>
</gene>
<evidence type="ECO:0000259" key="2">
    <source>
        <dbReference type="PROSITE" id="PS51099"/>
    </source>
</evidence>
<dbReference type="InterPro" id="IPR036095">
    <property type="entry name" value="PTS_EIIB-like_sf"/>
</dbReference>
<dbReference type="AlphaFoldDB" id="A0A410Q9Q2"/>
<dbReference type="GO" id="GO:0008982">
    <property type="term" value="F:protein-N(PI)-phosphohistidine-sugar phosphotransferase activity"/>
    <property type="evidence" value="ECO:0007669"/>
    <property type="project" value="InterPro"/>
</dbReference>
<evidence type="ECO:0000313" key="4">
    <source>
        <dbReference type="Proteomes" id="UP000287969"/>
    </source>
</evidence>
<name>A0A410Q9Q2_9FIRM</name>
<dbReference type="InterPro" id="IPR003501">
    <property type="entry name" value="PTS_EIIB_2/3"/>
</dbReference>
<proteinExistence type="predicted"/>
<organism evidence="3 4">
    <name type="scientific">Acidilutibacter cellobiosedens</name>
    <dbReference type="NCBI Taxonomy" id="2507161"/>
    <lineage>
        <taxon>Bacteria</taxon>
        <taxon>Bacillati</taxon>
        <taxon>Bacillota</taxon>
        <taxon>Tissierellia</taxon>
        <taxon>Tissierellales</taxon>
        <taxon>Acidilutibacteraceae</taxon>
        <taxon>Acidilutibacter</taxon>
    </lineage>
</organism>
<accession>A0A410Q9Q2</accession>
<dbReference type="SUPFAM" id="SSF52794">
    <property type="entry name" value="PTS system IIB component-like"/>
    <property type="match status" value="1"/>
</dbReference>
<keyword evidence="4" id="KW-1185">Reference proteome</keyword>
<keyword evidence="1" id="KW-0808">Transferase</keyword>
<dbReference type="CDD" id="cd05566">
    <property type="entry name" value="PTS_IIB_galactitol"/>
    <property type="match status" value="1"/>
</dbReference>
<dbReference type="InterPro" id="IPR013011">
    <property type="entry name" value="PTS_EIIB_2"/>
</dbReference>
<protein>
    <submittedName>
        <fullName evidence="3">PTS sugar transporter subunit IIB</fullName>
    </submittedName>
</protein>
<dbReference type="KEGG" id="spoa:EQM13_03585"/>
<dbReference type="Gene3D" id="3.40.50.2300">
    <property type="match status" value="1"/>
</dbReference>
<feature type="domain" description="PTS EIIB type-2" evidence="2">
    <location>
        <begin position="33"/>
        <end position="126"/>
    </location>
</feature>
<dbReference type="PROSITE" id="PS51099">
    <property type="entry name" value="PTS_EIIB_TYPE_2"/>
    <property type="match status" value="1"/>
</dbReference>
<reference evidence="4" key="1">
    <citation type="submission" date="2019-01" db="EMBL/GenBank/DDBJ databases">
        <title>Draft genomes of a novel of Sporanaerobacter strains.</title>
        <authorList>
            <person name="Ma S."/>
        </authorList>
    </citation>
    <scope>NUCLEOTIDE SEQUENCE [LARGE SCALE GENOMIC DNA]</scope>
    <source>
        <strain evidence="4">NJN-17</strain>
    </source>
</reference>
<keyword evidence="3" id="KW-0813">Transport</keyword>
<evidence type="ECO:0000256" key="1">
    <source>
        <dbReference type="ARBA" id="ARBA00022679"/>
    </source>
</evidence>
<dbReference type="EMBL" id="CP035282">
    <property type="protein sequence ID" value="QAT60723.1"/>
    <property type="molecule type" value="Genomic_DNA"/>
</dbReference>
<dbReference type="GO" id="GO:0009401">
    <property type="term" value="P:phosphoenolpyruvate-dependent sugar phosphotransferase system"/>
    <property type="evidence" value="ECO:0007669"/>
    <property type="project" value="InterPro"/>
</dbReference>